<accession>A0ABR9AK62</accession>
<gene>
    <name evidence="7" type="ORF">IFO69_10120</name>
</gene>
<feature type="domain" description="RNA polymerase sigma-70 region 2" evidence="5">
    <location>
        <begin position="28"/>
        <end position="94"/>
    </location>
</feature>
<evidence type="ECO:0000256" key="4">
    <source>
        <dbReference type="ARBA" id="ARBA00023163"/>
    </source>
</evidence>
<comment type="similarity">
    <text evidence="1">Belongs to the sigma-70 factor family. ECF subfamily.</text>
</comment>
<dbReference type="RefSeq" id="WP_192009989.1">
    <property type="nucleotide sequence ID" value="NZ_JACYTQ010000003.1"/>
</dbReference>
<keyword evidence="4" id="KW-0804">Transcription</keyword>
<name>A0ABR9AK62_9BACT</name>
<dbReference type="InterPro" id="IPR013249">
    <property type="entry name" value="RNA_pol_sigma70_r4_t2"/>
</dbReference>
<sequence length="207" mass="25148">MNQKFENSTDKELWEYVKLNNEDAFMFLYDNRVDDLYRYAQRITQNFDLIEDSIQEVFTRLWENRQKIIITESFKFYVLRTFKRELLLQVKKASKITLLEKTSCSMSIANNSEAVIIEDEISNGKMDLLRRSMEHLSKRQREALHLRYIDSMSYEEVAEIMNIQVPTLYNMIFRAIKILKQDFKKYSFKYKMVMLIYIFDIFFNNFC</sequence>
<dbReference type="Pfam" id="PF04542">
    <property type="entry name" value="Sigma70_r2"/>
    <property type="match status" value="1"/>
</dbReference>
<dbReference type="InterPro" id="IPR007627">
    <property type="entry name" value="RNA_pol_sigma70_r2"/>
</dbReference>
<dbReference type="CDD" id="cd06171">
    <property type="entry name" value="Sigma70_r4"/>
    <property type="match status" value="1"/>
</dbReference>
<keyword evidence="2" id="KW-0805">Transcription regulation</keyword>
<organism evidence="7 8">
    <name type="scientific">Echinicola arenosa</name>
    <dbReference type="NCBI Taxonomy" id="2774144"/>
    <lineage>
        <taxon>Bacteria</taxon>
        <taxon>Pseudomonadati</taxon>
        <taxon>Bacteroidota</taxon>
        <taxon>Cytophagia</taxon>
        <taxon>Cytophagales</taxon>
        <taxon>Cyclobacteriaceae</taxon>
        <taxon>Echinicola</taxon>
    </lineage>
</organism>
<dbReference type="EMBL" id="JACYTQ010000003">
    <property type="protein sequence ID" value="MBD8489100.1"/>
    <property type="molecule type" value="Genomic_DNA"/>
</dbReference>
<feature type="domain" description="RNA polymerase sigma factor 70 region 4 type 2" evidence="6">
    <location>
        <begin position="128"/>
        <end position="177"/>
    </location>
</feature>
<dbReference type="InterPro" id="IPR013325">
    <property type="entry name" value="RNA_pol_sigma_r2"/>
</dbReference>
<dbReference type="Gene3D" id="1.10.1740.10">
    <property type="match status" value="1"/>
</dbReference>
<dbReference type="NCBIfam" id="TIGR02937">
    <property type="entry name" value="sigma70-ECF"/>
    <property type="match status" value="1"/>
</dbReference>
<dbReference type="Pfam" id="PF08281">
    <property type="entry name" value="Sigma70_r4_2"/>
    <property type="match status" value="1"/>
</dbReference>
<dbReference type="Proteomes" id="UP000647133">
    <property type="component" value="Unassembled WGS sequence"/>
</dbReference>
<comment type="caution">
    <text evidence="7">The sequence shown here is derived from an EMBL/GenBank/DDBJ whole genome shotgun (WGS) entry which is preliminary data.</text>
</comment>
<evidence type="ECO:0000256" key="2">
    <source>
        <dbReference type="ARBA" id="ARBA00023015"/>
    </source>
</evidence>
<evidence type="ECO:0000256" key="3">
    <source>
        <dbReference type="ARBA" id="ARBA00023082"/>
    </source>
</evidence>
<dbReference type="Gene3D" id="1.10.10.10">
    <property type="entry name" value="Winged helix-like DNA-binding domain superfamily/Winged helix DNA-binding domain"/>
    <property type="match status" value="1"/>
</dbReference>
<dbReference type="InterPro" id="IPR039425">
    <property type="entry name" value="RNA_pol_sigma-70-like"/>
</dbReference>
<dbReference type="PANTHER" id="PTHR43133:SF46">
    <property type="entry name" value="RNA POLYMERASE SIGMA-70 FACTOR ECF SUBFAMILY"/>
    <property type="match status" value="1"/>
</dbReference>
<evidence type="ECO:0000313" key="7">
    <source>
        <dbReference type="EMBL" id="MBD8489100.1"/>
    </source>
</evidence>
<reference evidence="7 8" key="1">
    <citation type="submission" date="2020-09" db="EMBL/GenBank/DDBJ databases">
        <title>Echinicola sp. CAU 1574 isolated from sand of Sido Beach.</title>
        <authorList>
            <person name="Kim W."/>
        </authorList>
    </citation>
    <scope>NUCLEOTIDE SEQUENCE [LARGE SCALE GENOMIC DNA]</scope>
    <source>
        <strain evidence="7 8">CAU 1574</strain>
    </source>
</reference>
<dbReference type="SUPFAM" id="SSF88946">
    <property type="entry name" value="Sigma2 domain of RNA polymerase sigma factors"/>
    <property type="match status" value="1"/>
</dbReference>
<proteinExistence type="inferred from homology"/>
<dbReference type="SUPFAM" id="SSF88659">
    <property type="entry name" value="Sigma3 and sigma4 domains of RNA polymerase sigma factors"/>
    <property type="match status" value="1"/>
</dbReference>
<evidence type="ECO:0000259" key="5">
    <source>
        <dbReference type="Pfam" id="PF04542"/>
    </source>
</evidence>
<evidence type="ECO:0000256" key="1">
    <source>
        <dbReference type="ARBA" id="ARBA00010641"/>
    </source>
</evidence>
<evidence type="ECO:0000313" key="8">
    <source>
        <dbReference type="Proteomes" id="UP000647133"/>
    </source>
</evidence>
<dbReference type="InterPro" id="IPR036388">
    <property type="entry name" value="WH-like_DNA-bd_sf"/>
</dbReference>
<dbReference type="PANTHER" id="PTHR43133">
    <property type="entry name" value="RNA POLYMERASE ECF-TYPE SIGMA FACTO"/>
    <property type="match status" value="1"/>
</dbReference>
<keyword evidence="8" id="KW-1185">Reference proteome</keyword>
<dbReference type="InterPro" id="IPR013324">
    <property type="entry name" value="RNA_pol_sigma_r3/r4-like"/>
</dbReference>
<dbReference type="InterPro" id="IPR014284">
    <property type="entry name" value="RNA_pol_sigma-70_dom"/>
</dbReference>
<protein>
    <submittedName>
        <fullName evidence="7">Sigma-70 family RNA polymerase sigma factor</fullName>
    </submittedName>
</protein>
<keyword evidence="3" id="KW-0731">Sigma factor</keyword>
<evidence type="ECO:0000259" key="6">
    <source>
        <dbReference type="Pfam" id="PF08281"/>
    </source>
</evidence>